<evidence type="ECO:0000313" key="2">
    <source>
        <dbReference type="Proteomes" id="UP000193633"/>
    </source>
</evidence>
<dbReference type="EMBL" id="NCUD01000016">
    <property type="protein sequence ID" value="ORO42117.1"/>
    <property type="molecule type" value="Genomic_DNA"/>
</dbReference>
<feature type="non-terminal residue" evidence="1">
    <location>
        <position position="1"/>
    </location>
</feature>
<sequence>DRANETYQNGEDDAWDTITIPNVAKFLATMGSEEVFVDGTGEIVENPSREQQVSKKSKITVYFDNLRQVNQKQFSKFRQMADIEFRASDFGGDETKGNVYSSMMTGINLFLQDNVAKLTSKNSIDLESFAFPRRLSVKFRSSTNSQLKNEFKHKTAKVTITGLKKWGKVEKQVDYVKQATALIDGEGYLTYAIEPKLPDQFTVTIDFNHKKNGKSPVRDQVFQFSAEKVYRKDGDRLELDEYTKKPILDHIDVRVLKSKEDTQNLLQESDIELIYSDKPRVVYLVTPPNRTEYNGIVSLFLDQLFNANYELALTNGRKCINR</sequence>
<evidence type="ECO:0000313" key="1">
    <source>
        <dbReference type="EMBL" id="ORO42117.1"/>
    </source>
</evidence>
<dbReference type="AlphaFoldDB" id="A0A1X1G5E8"/>
<organism evidence="1 2">
    <name type="scientific">Streptococcus oralis subsp. tigurinus</name>
    <dbReference type="NCBI Taxonomy" id="1077464"/>
    <lineage>
        <taxon>Bacteria</taxon>
        <taxon>Bacillati</taxon>
        <taxon>Bacillota</taxon>
        <taxon>Bacilli</taxon>
        <taxon>Lactobacillales</taxon>
        <taxon>Streptococcaceae</taxon>
        <taxon>Streptococcus</taxon>
    </lineage>
</organism>
<comment type="caution">
    <text evidence="1">The sequence shown here is derived from an EMBL/GenBank/DDBJ whole genome shotgun (WGS) entry which is preliminary data.</text>
</comment>
<gene>
    <name evidence="1" type="ORF">B7728_00740</name>
</gene>
<accession>A0A1X1G5E8</accession>
<dbReference type="Proteomes" id="UP000193633">
    <property type="component" value="Unassembled WGS sequence"/>
</dbReference>
<protein>
    <submittedName>
        <fullName evidence="1">Conjugal transfer protein TraG</fullName>
    </submittedName>
</protein>
<feature type="non-terminal residue" evidence="1">
    <location>
        <position position="322"/>
    </location>
</feature>
<proteinExistence type="predicted"/>
<reference evidence="1 2" key="1">
    <citation type="journal article" date="2016" name="Eur. J. Clin. Microbiol. Infect. Dis.">
        <title>Whole genome sequencing as a tool for phylogenetic analysis of clinical strains of Mitis group streptococci.</title>
        <authorList>
            <person name="Rasmussen L.H."/>
            <person name="Dargis R."/>
            <person name="Hojholt K."/>
            <person name="Christensen J.J."/>
            <person name="Skovgaard O."/>
            <person name="Justesen U.S."/>
            <person name="Rosenvinge F.S."/>
            <person name="Moser C."/>
            <person name="Lukjancenko O."/>
            <person name="Rasmussen S."/>
            <person name="Nielsen X.C."/>
        </authorList>
    </citation>
    <scope>NUCLEOTIDE SEQUENCE [LARGE SCALE GENOMIC DNA]</scope>
    <source>
        <strain evidence="1 2">OD_339823_10</strain>
    </source>
</reference>
<name>A0A1X1G5E8_STROR</name>